<accession>A0ABZ0VIJ1</accession>
<keyword evidence="2" id="KW-0812">Transmembrane</keyword>
<keyword evidence="2" id="KW-1133">Transmembrane helix</keyword>
<reference evidence="3 4" key="1">
    <citation type="submission" date="2023-11" db="EMBL/GenBank/DDBJ databases">
        <authorList>
            <person name="Panchal A.K."/>
            <person name="Meaney J.S."/>
            <person name="Karas B.J."/>
            <person name="diCenzo G.C."/>
        </authorList>
    </citation>
    <scope>NUCLEOTIDE SEQUENCE [LARGE SCALE GENOMIC DNA]</scope>
    <source>
        <strain evidence="3 4">NZP2235</strain>
    </source>
</reference>
<evidence type="ECO:0000313" key="3">
    <source>
        <dbReference type="EMBL" id="WQB96778.1"/>
    </source>
</evidence>
<proteinExistence type="predicted"/>
<evidence type="ECO:0000256" key="2">
    <source>
        <dbReference type="SAM" id="Phobius"/>
    </source>
</evidence>
<gene>
    <name evidence="3" type="ORF">U0R22_000844</name>
</gene>
<dbReference type="EMBL" id="CP139858">
    <property type="protein sequence ID" value="WQB96778.1"/>
    <property type="molecule type" value="Genomic_DNA"/>
</dbReference>
<evidence type="ECO:0000256" key="1">
    <source>
        <dbReference type="SAM" id="MobiDB-lite"/>
    </source>
</evidence>
<keyword evidence="4" id="KW-1185">Reference proteome</keyword>
<protein>
    <submittedName>
        <fullName evidence="3">Uncharacterized protein</fullName>
    </submittedName>
</protein>
<sequence>MPTTSKTDIYSNLTQLGGSSVVPESPENTVLEKAPNPHEGSPYWGRFTAALGRHLLSILACFSAGFVWSSITAAGRMRLTK</sequence>
<feature type="transmembrane region" description="Helical" evidence="2">
    <location>
        <begin position="54"/>
        <end position="75"/>
    </location>
</feature>
<feature type="region of interest" description="Disordered" evidence="1">
    <location>
        <begin position="16"/>
        <end position="37"/>
    </location>
</feature>
<evidence type="ECO:0000313" key="4">
    <source>
        <dbReference type="Proteomes" id="UP001322481"/>
    </source>
</evidence>
<organism evidence="3 4">
    <name type="scientific">Mesorhizobium huakuii</name>
    <dbReference type="NCBI Taxonomy" id="28104"/>
    <lineage>
        <taxon>Bacteria</taxon>
        <taxon>Pseudomonadati</taxon>
        <taxon>Pseudomonadota</taxon>
        <taxon>Alphaproteobacteria</taxon>
        <taxon>Hyphomicrobiales</taxon>
        <taxon>Phyllobacteriaceae</taxon>
        <taxon>Mesorhizobium</taxon>
    </lineage>
</organism>
<name>A0ABZ0VIJ1_9HYPH</name>
<dbReference type="Proteomes" id="UP001322481">
    <property type="component" value="Chromosome"/>
</dbReference>
<keyword evidence="2" id="KW-0472">Membrane</keyword>
<dbReference type="RefSeq" id="WP_322417863.1">
    <property type="nucleotide sequence ID" value="NZ_CP139858.1"/>
</dbReference>